<feature type="compositionally biased region" description="Polar residues" evidence="1">
    <location>
        <begin position="954"/>
        <end position="965"/>
    </location>
</feature>
<protein>
    <recommendedName>
        <fullName evidence="4">Eisosome protein 1</fullName>
    </recommendedName>
</protein>
<dbReference type="OrthoDB" id="4070583at2759"/>
<feature type="compositionally biased region" description="Polar residues" evidence="1">
    <location>
        <begin position="31"/>
        <end position="45"/>
    </location>
</feature>
<evidence type="ECO:0000256" key="1">
    <source>
        <dbReference type="SAM" id="MobiDB-lite"/>
    </source>
</evidence>
<proteinExistence type="predicted"/>
<organism evidence="2 3">
    <name type="scientific">Passalora fulva</name>
    <name type="common">Tomato leaf mold</name>
    <name type="synonym">Cladosporium fulvum</name>
    <dbReference type="NCBI Taxonomy" id="5499"/>
    <lineage>
        <taxon>Eukaryota</taxon>
        <taxon>Fungi</taxon>
        <taxon>Dikarya</taxon>
        <taxon>Ascomycota</taxon>
        <taxon>Pezizomycotina</taxon>
        <taxon>Dothideomycetes</taxon>
        <taxon>Dothideomycetidae</taxon>
        <taxon>Mycosphaerellales</taxon>
        <taxon>Mycosphaerellaceae</taxon>
        <taxon>Fulvia</taxon>
    </lineage>
</organism>
<dbReference type="AlphaFoldDB" id="A0A9Q8LGE4"/>
<feature type="region of interest" description="Disordered" evidence="1">
    <location>
        <begin position="176"/>
        <end position="200"/>
    </location>
</feature>
<dbReference type="InterPro" id="IPR024527">
    <property type="entry name" value="Eisosome1"/>
</dbReference>
<dbReference type="Pfam" id="PF12757">
    <property type="entry name" value="Eisosome1"/>
    <property type="match status" value="1"/>
</dbReference>
<evidence type="ECO:0000313" key="2">
    <source>
        <dbReference type="EMBL" id="UJO16133.1"/>
    </source>
</evidence>
<feature type="compositionally biased region" description="Basic and acidic residues" evidence="1">
    <location>
        <begin position="46"/>
        <end position="55"/>
    </location>
</feature>
<feature type="compositionally biased region" description="Basic and acidic residues" evidence="1">
    <location>
        <begin position="966"/>
        <end position="976"/>
    </location>
</feature>
<feature type="region of interest" description="Disordered" evidence="1">
    <location>
        <begin position="793"/>
        <end position="866"/>
    </location>
</feature>
<evidence type="ECO:0000313" key="3">
    <source>
        <dbReference type="Proteomes" id="UP000756132"/>
    </source>
</evidence>
<feature type="region of interest" description="Disordered" evidence="1">
    <location>
        <begin position="1"/>
        <end position="91"/>
    </location>
</feature>
<name>A0A9Q8LGE4_PASFU</name>
<feature type="compositionally biased region" description="Basic and acidic residues" evidence="1">
    <location>
        <begin position="460"/>
        <end position="476"/>
    </location>
</feature>
<dbReference type="EMBL" id="CP090166">
    <property type="protein sequence ID" value="UJO16133.1"/>
    <property type="molecule type" value="Genomic_DNA"/>
</dbReference>
<feature type="compositionally biased region" description="Basic and acidic residues" evidence="1">
    <location>
        <begin position="888"/>
        <end position="897"/>
    </location>
</feature>
<feature type="region of interest" description="Disordered" evidence="1">
    <location>
        <begin position="502"/>
        <end position="692"/>
    </location>
</feature>
<feature type="compositionally biased region" description="Polar residues" evidence="1">
    <location>
        <begin position="1247"/>
        <end position="1261"/>
    </location>
</feature>
<feature type="compositionally biased region" description="Polar residues" evidence="1">
    <location>
        <begin position="1202"/>
        <end position="1219"/>
    </location>
</feature>
<feature type="compositionally biased region" description="Basic and acidic residues" evidence="1">
    <location>
        <begin position="1071"/>
        <end position="1092"/>
    </location>
</feature>
<feature type="compositionally biased region" description="Basic and acidic residues" evidence="1">
    <location>
        <begin position="627"/>
        <end position="659"/>
    </location>
</feature>
<feature type="region of interest" description="Disordered" evidence="1">
    <location>
        <begin position="460"/>
        <end position="489"/>
    </location>
</feature>
<feature type="compositionally biased region" description="Acidic residues" evidence="1">
    <location>
        <begin position="1171"/>
        <end position="1183"/>
    </location>
</feature>
<feature type="compositionally biased region" description="Polar residues" evidence="1">
    <location>
        <begin position="673"/>
        <end position="689"/>
    </location>
</feature>
<feature type="region of interest" description="Disordered" evidence="1">
    <location>
        <begin position="363"/>
        <end position="397"/>
    </location>
</feature>
<dbReference type="GO" id="GO:0070941">
    <property type="term" value="P:eisosome assembly"/>
    <property type="evidence" value="ECO:0007669"/>
    <property type="project" value="TreeGrafter"/>
</dbReference>
<sequence length="1261" mass="133534">MASTSETASVGPGEMACPDPSVHHHQHKLSEQASTAALYATNPSRRQQDGRESRSENPLGPDGKLSSKSAATSLRYAKPQDLPSFPTAGLTADNAGKAALLAEDYKMKELWQPEQSLAGSKAALLAQKKGGKLDLWEATSSKEGLSAAKLAVGNKMTINAYGGVDAENKSKALQAATMSVNKGRSRATSTPQPVHPEYPDSQNATANALGAAVASHRKMGAAGWDDEANQSARIGNLHKPVRGQFTDHIEYDPDPDDTRHQAALRASAVAAAKGIYQNQNRSKLTDEPNTANLAGAQAAAGRSSTSAAPPDLKQQALQYMSLQGAAQKLAAERLAKIDKDTENARYREYYGYGDDIKSKRLSSRMSMRSVGTGRQRKRASSDGGRNYSDDSDDEAQAQRIRTQMAQLSTATGKVDQRKQQDDRAKLLAAAEKRVSARMHTMDEKVLADTGKVPPSLMEDWEAKARERAQKQREEAASHPGKTHVGGGRFMDDADIEAIAAARLKPTLDQLNANAENRRGREEELRLEKEEQDKEKRDEKQKTREEKERVKKIVAEDKAAEKARKDEEKARKAEEKRLEKEDKRKSREQKRDTIVVAPTSADASKADDDDGNAVEDPAVAKHRSALGRLKDRFSKSNKEEEKPDNELEKVETAEVKKERPATAASTTAVASGIPGNTTSGGTATDGSVSPVTPADETAVVQPQPIHPHQTERSAVLDHQDAPVPPAMPIAPLTVPEQHDAPLTAQNTTSDKGTEDGADRFHKATVPGAAGVTAASVPALAVNGNETDVDTATAPARAGFEQHGGLSYREETQPTQLGSHMPDLERHISAIPDSDDSDDEWDSDEERPTRNAGAVAVPTTQAGVAEQDHSKAAIGAGVGAGAGVATGELGEDKTQEIVDRVNAAPVKNDTTQSPVSPIDPPTQRSVEPTSTTVHSPTTTTTTRQEPSAKPAAQQDPIASSSAGPTDTQHPKASIDEAVAHVAETKFGTVDDKPSATALGTAVFGQPKGPAGPDPKPAKLQKSGGPVEGVGTTANTSVDSGKLHKEQKAGGESKTTTKSEKEGKGFRGFFNKLRNKESKGENKYPDFKSPERGESSKNVSYDSTKAGDKPITTGTTSGVPAAGAIGTGAEGASATKTADAAPTLGNVDTGPTFSSGAEPDSPSSYQRGGAGLADLDDESSGAEEEDVTRGRAGRSKAGKKMGFGSSRTSGAKDTTADRQNSSTEDETFEEARDHFDESLAPPPAFAGQAKSESPSRGTRFQEQL</sequence>
<dbReference type="Proteomes" id="UP000756132">
    <property type="component" value="Chromosome 4"/>
</dbReference>
<feature type="compositionally biased region" description="Acidic residues" evidence="1">
    <location>
        <begin position="831"/>
        <end position="843"/>
    </location>
</feature>
<accession>A0A9Q8LGE4</accession>
<feature type="region of interest" description="Disordered" evidence="1">
    <location>
        <begin position="879"/>
        <end position="1261"/>
    </location>
</feature>
<dbReference type="RefSeq" id="XP_047760499.1">
    <property type="nucleotide sequence ID" value="XM_047903959.1"/>
</dbReference>
<dbReference type="PANTHER" id="PTHR28298">
    <property type="entry name" value="EISOSOME PROTEIN 1"/>
    <property type="match status" value="1"/>
</dbReference>
<dbReference type="GeneID" id="71984689"/>
<dbReference type="CDD" id="cd22249">
    <property type="entry name" value="UDM1_RNF168_RNF169-like"/>
    <property type="match status" value="1"/>
</dbReference>
<feature type="compositionally biased region" description="Basic and acidic residues" evidence="1">
    <location>
        <begin position="515"/>
        <end position="592"/>
    </location>
</feature>
<feature type="compositionally biased region" description="Polar residues" evidence="1">
    <location>
        <begin position="176"/>
        <end position="192"/>
    </location>
</feature>
<reference evidence="2" key="1">
    <citation type="submission" date="2021-12" db="EMBL/GenBank/DDBJ databases">
        <authorList>
            <person name="Zaccaron A."/>
            <person name="Stergiopoulos I."/>
        </authorList>
    </citation>
    <scope>NUCLEOTIDE SEQUENCE</scope>
    <source>
        <strain evidence="2">Race5_Kim</strain>
    </source>
</reference>
<feature type="compositionally biased region" description="Basic and acidic residues" evidence="1">
    <location>
        <begin position="1038"/>
        <end position="1062"/>
    </location>
</feature>
<feature type="compositionally biased region" description="Low complexity" evidence="1">
    <location>
        <begin position="926"/>
        <end position="940"/>
    </location>
</feature>
<dbReference type="KEGG" id="ffu:CLAFUR5_04811"/>
<dbReference type="PANTHER" id="PTHR28298:SF1">
    <property type="entry name" value="EISOSOME PROTEIN 1"/>
    <property type="match status" value="1"/>
</dbReference>
<gene>
    <name evidence="2" type="ORF">CLAFUR5_04811</name>
</gene>
<keyword evidence="3" id="KW-1185">Reference proteome</keyword>
<feature type="region of interest" description="Disordered" evidence="1">
    <location>
        <begin position="736"/>
        <end position="758"/>
    </location>
</feature>
<evidence type="ECO:0008006" key="4">
    <source>
        <dbReference type="Google" id="ProtNLM"/>
    </source>
</evidence>
<feature type="compositionally biased region" description="Polar residues" evidence="1">
    <location>
        <begin position="1146"/>
        <end position="1163"/>
    </location>
</feature>
<feature type="compositionally biased region" description="Low complexity" evidence="1">
    <location>
        <begin position="660"/>
        <end position="670"/>
    </location>
</feature>
<reference evidence="2" key="2">
    <citation type="journal article" date="2022" name="Microb. Genom.">
        <title>A chromosome-scale genome assembly of the tomato pathogen Cladosporium fulvum reveals a compartmentalized genome architecture and the presence of a dispensable chromosome.</title>
        <authorList>
            <person name="Zaccaron A.Z."/>
            <person name="Chen L.H."/>
            <person name="Samaras A."/>
            <person name="Stergiopoulos I."/>
        </authorList>
    </citation>
    <scope>NUCLEOTIDE SEQUENCE</scope>
    <source>
        <strain evidence="2">Race5_Kim</strain>
    </source>
</reference>